<dbReference type="AlphaFoldDB" id="A0AAD4KU95"/>
<sequence>MAPIRVGLIGLSSSHTSGQGVGVWASVAHLPHLLSSPIYEIVALSNSSVEAAQKAILHYKLPAETKAYGSPEDLANDPDVDLVVVCVVVMKHFELLKPALLAKKDVFVEWPLGSSLAQAEELTSLARKNGVKTIVGLQSRADSLVNKVKEVISQGKIGKVVSSYAIGSTSAVPSDFWFEGGEYYLDFKSGGNLFTIHFGHFLDSFTDVLGEFADVQSILKNTIPTLPILGADGQVKDPKYPKTAPDHIVIQGTLKSGAIASLSYRTVKSTADGIGINWIISGTKGEIQITTPESNWQMSDPKRKLRLRVGNEGPVEIDFLRREEKDSILTDRRSINVAAMYEAFAIDDEAHYATFDSALRTHILLEEI</sequence>
<dbReference type="InterPro" id="IPR055080">
    <property type="entry name" value="Gal80p-like_C"/>
</dbReference>
<evidence type="ECO:0000313" key="3">
    <source>
        <dbReference type="EMBL" id="KAH8700134.1"/>
    </source>
</evidence>
<dbReference type="Gene3D" id="3.30.360.10">
    <property type="entry name" value="Dihydrodipicolinate Reductase, domain 2"/>
    <property type="match status" value="1"/>
</dbReference>
<feature type="domain" description="Gfo/Idh/MocA-like oxidoreductase N-terminal" evidence="1">
    <location>
        <begin position="21"/>
        <end position="136"/>
    </location>
</feature>
<proteinExistence type="predicted"/>
<organism evidence="3 4">
    <name type="scientific">Talaromyces proteolyticus</name>
    <dbReference type="NCBI Taxonomy" id="1131652"/>
    <lineage>
        <taxon>Eukaryota</taxon>
        <taxon>Fungi</taxon>
        <taxon>Dikarya</taxon>
        <taxon>Ascomycota</taxon>
        <taxon>Pezizomycotina</taxon>
        <taxon>Eurotiomycetes</taxon>
        <taxon>Eurotiomycetidae</taxon>
        <taxon>Eurotiales</taxon>
        <taxon>Trichocomaceae</taxon>
        <taxon>Talaromyces</taxon>
        <taxon>Talaromyces sect. Bacilispori</taxon>
    </lineage>
</organism>
<accession>A0AAD4KU95</accession>
<dbReference type="SUPFAM" id="SSF51735">
    <property type="entry name" value="NAD(P)-binding Rossmann-fold domains"/>
    <property type="match status" value="1"/>
</dbReference>
<dbReference type="EMBL" id="JAJTJA010000004">
    <property type="protein sequence ID" value="KAH8700134.1"/>
    <property type="molecule type" value="Genomic_DNA"/>
</dbReference>
<dbReference type="InterPro" id="IPR051317">
    <property type="entry name" value="Gfo/Idh/MocA_oxidoreduct"/>
</dbReference>
<dbReference type="InterPro" id="IPR036291">
    <property type="entry name" value="NAD(P)-bd_dom_sf"/>
</dbReference>
<dbReference type="Pfam" id="PF01408">
    <property type="entry name" value="GFO_IDH_MocA"/>
    <property type="match status" value="1"/>
</dbReference>
<reference evidence="3" key="1">
    <citation type="submission" date="2021-12" db="EMBL/GenBank/DDBJ databases">
        <title>Convergent genome expansion in fungi linked to evolution of root-endophyte symbiosis.</title>
        <authorList>
            <consortium name="DOE Joint Genome Institute"/>
            <person name="Ke Y.-H."/>
            <person name="Bonito G."/>
            <person name="Liao H.-L."/>
            <person name="Looney B."/>
            <person name="Rojas-Flechas A."/>
            <person name="Nash J."/>
            <person name="Hameed K."/>
            <person name="Schadt C."/>
            <person name="Martin F."/>
            <person name="Crous P.W."/>
            <person name="Miettinen O."/>
            <person name="Magnuson J.K."/>
            <person name="Labbe J."/>
            <person name="Jacobson D."/>
            <person name="Doktycz M.J."/>
            <person name="Veneault-Fourrey C."/>
            <person name="Kuo A."/>
            <person name="Mondo S."/>
            <person name="Calhoun S."/>
            <person name="Riley R."/>
            <person name="Ohm R."/>
            <person name="LaButti K."/>
            <person name="Andreopoulos B."/>
            <person name="Pangilinan J."/>
            <person name="Nolan M."/>
            <person name="Tritt A."/>
            <person name="Clum A."/>
            <person name="Lipzen A."/>
            <person name="Daum C."/>
            <person name="Barry K."/>
            <person name="Grigoriev I.V."/>
            <person name="Vilgalys R."/>
        </authorList>
    </citation>
    <scope>NUCLEOTIDE SEQUENCE</scope>
    <source>
        <strain evidence="3">PMI_201</strain>
    </source>
</reference>
<dbReference type="GO" id="GO:0000166">
    <property type="term" value="F:nucleotide binding"/>
    <property type="evidence" value="ECO:0007669"/>
    <property type="project" value="InterPro"/>
</dbReference>
<feature type="non-terminal residue" evidence="3">
    <location>
        <position position="1"/>
    </location>
</feature>
<evidence type="ECO:0000313" key="4">
    <source>
        <dbReference type="Proteomes" id="UP001201262"/>
    </source>
</evidence>
<dbReference type="GeneID" id="70240447"/>
<feature type="domain" description="Gal80p-like C-terminal" evidence="2">
    <location>
        <begin position="145"/>
        <end position="290"/>
    </location>
</feature>
<dbReference type="Proteomes" id="UP001201262">
    <property type="component" value="Unassembled WGS sequence"/>
</dbReference>
<dbReference type="RefSeq" id="XP_046073840.1">
    <property type="nucleotide sequence ID" value="XM_046210160.1"/>
</dbReference>
<comment type="caution">
    <text evidence="3">The sequence shown here is derived from an EMBL/GenBank/DDBJ whole genome shotgun (WGS) entry which is preliminary data.</text>
</comment>
<dbReference type="Gene3D" id="3.40.50.720">
    <property type="entry name" value="NAD(P)-binding Rossmann-like Domain"/>
    <property type="match status" value="1"/>
</dbReference>
<evidence type="ECO:0000259" key="2">
    <source>
        <dbReference type="Pfam" id="PF22685"/>
    </source>
</evidence>
<dbReference type="InterPro" id="IPR000683">
    <property type="entry name" value="Gfo/Idh/MocA-like_OxRdtase_N"/>
</dbReference>
<protein>
    <submittedName>
        <fullName evidence="3">Oxidoreductase</fullName>
    </submittedName>
</protein>
<evidence type="ECO:0000259" key="1">
    <source>
        <dbReference type="Pfam" id="PF01408"/>
    </source>
</evidence>
<dbReference type="SUPFAM" id="SSF55347">
    <property type="entry name" value="Glyceraldehyde-3-phosphate dehydrogenase-like, C-terminal domain"/>
    <property type="match status" value="1"/>
</dbReference>
<gene>
    <name evidence="3" type="ORF">BGW36DRAFT_272586</name>
</gene>
<name>A0AAD4KU95_9EURO</name>
<dbReference type="Pfam" id="PF22685">
    <property type="entry name" value="Gal80p_C-like"/>
    <property type="match status" value="1"/>
</dbReference>
<keyword evidence="4" id="KW-1185">Reference proteome</keyword>
<dbReference type="PANTHER" id="PTHR43708:SF1">
    <property type="entry name" value="GALACTOSE_LACTOSE METABOLISM REGULATORY PROTEIN GAL80"/>
    <property type="match status" value="1"/>
</dbReference>
<dbReference type="PANTHER" id="PTHR43708">
    <property type="entry name" value="CONSERVED EXPRESSED OXIDOREDUCTASE (EUROFUNG)"/>
    <property type="match status" value="1"/>
</dbReference>